<dbReference type="Proteomes" id="UP000002973">
    <property type="component" value="Unassembled WGS sequence"/>
</dbReference>
<accession>E6J014</accession>
<sequence length="39" mass="4498">MIFDLLAQRIGGAASHVRTKIMLLKEKNCIHNENDKFIE</sequence>
<comment type="caution">
    <text evidence="1">The sequence shown here is derived from an EMBL/GenBank/DDBJ whole genome shotgun (WGS) entry which is preliminary data.</text>
</comment>
<proteinExistence type="predicted"/>
<dbReference type="EMBL" id="AECT01000012">
    <property type="protein sequence ID" value="EFU22751.1"/>
    <property type="molecule type" value="Genomic_DNA"/>
</dbReference>
<protein>
    <submittedName>
        <fullName evidence="1">Uncharacterized protein</fullName>
    </submittedName>
</protein>
<evidence type="ECO:0000313" key="2">
    <source>
        <dbReference type="Proteomes" id="UP000002973"/>
    </source>
</evidence>
<organism evidence="1 2">
    <name type="scientific">Streptococcus anginosus F0211</name>
    <dbReference type="NCBI Taxonomy" id="706437"/>
    <lineage>
        <taxon>Bacteria</taxon>
        <taxon>Bacillati</taxon>
        <taxon>Bacillota</taxon>
        <taxon>Bacilli</taxon>
        <taxon>Lactobacillales</taxon>
        <taxon>Streptococcaceae</taxon>
        <taxon>Streptococcus</taxon>
        <taxon>Streptococcus anginosus group</taxon>
    </lineage>
</organism>
<reference evidence="1 2" key="1">
    <citation type="submission" date="2010-11" db="EMBL/GenBank/DDBJ databases">
        <authorList>
            <person name="Weinstock G."/>
            <person name="Sodergren E."/>
            <person name="Clifton S."/>
            <person name="Fulton L."/>
            <person name="Fulton B."/>
            <person name="Courtney L."/>
            <person name="Fronick C."/>
            <person name="Harrison M."/>
            <person name="Strong C."/>
            <person name="Farmer C."/>
            <person name="Delahaunty K."/>
            <person name="Markovic C."/>
            <person name="Hall O."/>
            <person name="Minx P."/>
            <person name="Tomlinson C."/>
            <person name="Mitreva M."/>
            <person name="Hou S."/>
            <person name="Chen J."/>
            <person name="Wollam A."/>
            <person name="Pepin K.H."/>
            <person name="Johnson M."/>
            <person name="Bhonagiri V."/>
            <person name="Zhang X."/>
            <person name="Suruliraj S."/>
            <person name="Warren W."/>
            <person name="Chinwalla A."/>
            <person name="Mardis E.R."/>
            <person name="Wilson R.K."/>
        </authorList>
    </citation>
    <scope>NUCLEOTIDE SEQUENCE [LARGE SCALE GENOMIC DNA]</scope>
    <source>
        <strain evidence="1 2">F0211</strain>
    </source>
</reference>
<name>E6J014_STRAP</name>
<dbReference type="AlphaFoldDB" id="E6J014"/>
<gene>
    <name evidence="1" type="ORF">HMPREF0813_00584</name>
</gene>
<evidence type="ECO:0000313" key="1">
    <source>
        <dbReference type="EMBL" id="EFU22751.1"/>
    </source>
</evidence>